<protein>
    <submittedName>
        <fullName evidence="1">PROTEIN MAINTENANCE OF PSII UNDER HIGH LIGHT 1</fullName>
    </submittedName>
</protein>
<dbReference type="InterPro" id="IPR038936">
    <property type="entry name" value="MPH1"/>
</dbReference>
<gene>
    <name evidence="1" type="ORF">OIU79_009725</name>
</gene>
<evidence type="ECO:0000313" key="2">
    <source>
        <dbReference type="Proteomes" id="UP001151532"/>
    </source>
</evidence>
<keyword evidence="2" id="KW-1185">Reference proteome</keyword>
<reference evidence="1" key="1">
    <citation type="submission" date="2022-11" db="EMBL/GenBank/DDBJ databases">
        <authorList>
            <person name="Hyden B.L."/>
            <person name="Feng K."/>
            <person name="Yates T."/>
            <person name="Jawdy S."/>
            <person name="Smart L.B."/>
            <person name="Muchero W."/>
        </authorList>
    </citation>
    <scope>NUCLEOTIDE SEQUENCE</scope>
    <source>
        <tissue evidence="1">Shoot tip</tissue>
    </source>
</reference>
<organism evidence="1 2">
    <name type="scientific">Salix purpurea</name>
    <name type="common">Purple osier willow</name>
    <dbReference type="NCBI Taxonomy" id="77065"/>
    <lineage>
        <taxon>Eukaryota</taxon>
        <taxon>Viridiplantae</taxon>
        <taxon>Streptophyta</taxon>
        <taxon>Embryophyta</taxon>
        <taxon>Tracheophyta</taxon>
        <taxon>Spermatophyta</taxon>
        <taxon>Magnoliopsida</taxon>
        <taxon>eudicotyledons</taxon>
        <taxon>Gunneridae</taxon>
        <taxon>Pentapetalae</taxon>
        <taxon>rosids</taxon>
        <taxon>fabids</taxon>
        <taxon>Malpighiales</taxon>
        <taxon>Salicaceae</taxon>
        <taxon>Saliceae</taxon>
        <taxon>Salix</taxon>
    </lineage>
</organism>
<comment type="caution">
    <text evidence="1">The sequence shown here is derived from an EMBL/GenBank/DDBJ whole genome shotgun (WGS) entry which is preliminary data.</text>
</comment>
<dbReference type="OrthoDB" id="1931594at2759"/>
<name>A0A9Q0T8Y0_SALPP</name>
<dbReference type="EMBL" id="JAPFFK010000016">
    <property type="protein sequence ID" value="KAJ6704870.1"/>
    <property type="molecule type" value="Genomic_DNA"/>
</dbReference>
<sequence>MACASQAMISANTCTLTSPRLFKKYTNGNKRKLKLFTVRASSDDTECNTEECAPEKEVGKVSMEWLAGEKTKVVGTFPPSKRGWTGYVEKDTAGQTNIYSVEPAVYVAESAISSGSAGTSADGSEGTAARAAGLGLISVAAASLILLLVGKNPSNNITTAEYKGPSLSYYINKFKPGEIIQAAVPSQTEPPSSIQADSSMPEVPEIQVQSAPDVSEVPVQSQSEPRALNFKCEQCFLGKLNWLSSGSILPEPRVRNQRRRSGVIRTPPVLNLKTYISQNSLYKIHSIS</sequence>
<proteinExistence type="predicted"/>
<accession>A0A9Q0T8Y0</accession>
<dbReference type="PANTHER" id="PTHR35753:SF2">
    <property type="entry name" value="PROTEIN MAINTENANCE OF PSII UNDER HIGH LIGHT 1"/>
    <property type="match status" value="1"/>
</dbReference>
<dbReference type="AlphaFoldDB" id="A0A9Q0T8Y0"/>
<dbReference type="GO" id="GO:0009535">
    <property type="term" value="C:chloroplast thylakoid membrane"/>
    <property type="evidence" value="ECO:0007669"/>
    <property type="project" value="InterPro"/>
</dbReference>
<dbReference type="Proteomes" id="UP001151532">
    <property type="component" value="Chromosome 3"/>
</dbReference>
<dbReference type="PANTHER" id="PTHR35753">
    <property type="entry name" value="PROTEIN MAINTENANCE OF PSII UNDER HIGH LIGHT 1"/>
    <property type="match status" value="1"/>
</dbReference>
<reference evidence="1" key="2">
    <citation type="journal article" date="2023" name="Int. J. Mol. Sci.">
        <title>De Novo Assembly and Annotation of 11 Diverse Shrub Willow (Salix) Genomes Reveals Novel Gene Organization in Sex-Linked Regions.</title>
        <authorList>
            <person name="Hyden B."/>
            <person name="Feng K."/>
            <person name="Yates T.B."/>
            <person name="Jawdy S."/>
            <person name="Cereghino C."/>
            <person name="Smart L.B."/>
            <person name="Muchero W."/>
        </authorList>
    </citation>
    <scope>NUCLEOTIDE SEQUENCE</scope>
    <source>
        <tissue evidence="1">Shoot tip</tissue>
    </source>
</reference>
<dbReference type="GO" id="GO:0061635">
    <property type="term" value="P:regulation of protein complex stability"/>
    <property type="evidence" value="ECO:0007669"/>
    <property type="project" value="InterPro"/>
</dbReference>
<evidence type="ECO:0000313" key="1">
    <source>
        <dbReference type="EMBL" id="KAJ6704870.1"/>
    </source>
</evidence>